<evidence type="ECO:0000313" key="3">
    <source>
        <dbReference type="Proteomes" id="UP001470230"/>
    </source>
</evidence>
<gene>
    <name evidence="2" type="ORF">M9Y10_038499</name>
</gene>
<reference evidence="2 3" key="1">
    <citation type="submission" date="2024-04" db="EMBL/GenBank/DDBJ databases">
        <title>Tritrichomonas musculus Genome.</title>
        <authorList>
            <person name="Alves-Ferreira E."/>
            <person name="Grigg M."/>
            <person name="Lorenzi H."/>
            <person name="Galac M."/>
        </authorList>
    </citation>
    <scope>NUCLEOTIDE SEQUENCE [LARGE SCALE GENOMIC DNA]</scope>
    <source>
        <strain evidence="2 3">EAF2021</strain>
    </source>
</reference>
<dbReference type="PROSITE" id="PS50011">
    <property type="entry name" value="PROTEIN_KINASE_DOM"/>
    <property type="match status" value="1"/>
</dbReference>
<dbReference type="EMBL" id="JAPFFF010000006">
    <property type="protein sequence ID" value="KAK8887454.1"/>
    <property type="molecule type" value="Genomic_DNA"/>
</dbReference>
<accession>A0ABR2K8S0</accession>
<proteinExistence type="predicted"/>
<name>A0ABR2K8S0_9EUKA</name>
<dbReference type="InterPro" id="IPR001245">
    <property type="entry name" value="Ser-Thr/Tyr_kinase_cat_dom"/>
</dbReference>
<dbReference type="Proteomes" id="UP001470230">
    <property type="component" value="Unassembled WGS sequence"/>
</dbReference>
<organism evidence="2 3">
    <name type="scientific">Tritrichomonas musculus</name>
    <dbReference type="NCBI Taxonomy" id="1915356"/>
    <lineage>
        <taxon>Eukaryota</taxon>
        <taxon>Metamonada</taxon>
        <taxon>Parabasalia</taxon>
        <taxon>Tritrichomonadida</taxon>
        <taxon>Tritrichomonadidae</taxon>
        <taxon>Tritrichomonas</taxon>
    </lineage>
</organism>
<protein>
    <recommendedName>
        <fullName evidence="1">Protein kinase domain-containing protein</fullName>
    </recommendedName>
</protein>
<comment type="caution">
    <text evidence="2">The sequence shown here is derived from an EMBL/GenBank/DDBJ whole genome shotgun (WGS) entry which is preliminary data.</text>
</comment>
<dbReference type="InterPro" id="IPR000719">
    <property type="entry name" value="Prot_kinase_dom"/>
</dbReference>
<sequence>MNSIQESNDSLQENNLDSFDLKTISSKINEGSIKKDEFTNFFDNLFLTLKDYTDMSPLKKSYMLFLKEEKESDLKKLKERIINNIGEYISSKQYFKIWSLFSNIMYNLLDKIKIQKKITKIFKNVNKISVISLEDDCINIIDFDQINFMHQISFDKTCKLYQIKKYYDNFQKELIDNEKIIYHTNFKNNDYQSFIVHSKSKISNKIPYYPFLKLNSFLTKLCHKSQPNLFTQVDKIVMIKEIAIGLSELHEHYIYHQNLNDWDIFIDNDQNAYIGNFAYDLNIEIRKTKDCHLKYYWHPNLVENPNSLSIENVPNEQKARYDIYSFGVLIHEIVTTMQPSERIGTSSSKAIIDSLTNEENFDQKYGIIGIKEIILKCISTDPENEYSNVKSIINDIDNLDMYRNNPQIEARIKNAKDSAEYECNLSDIVTNYYLGNDDSKVLLEKFIETCQKYLPSKSISFEKEDILTPILQFFDFNKFECPYDKELIFFEERFDLIIQENVALKYTNNDIYFTSIQKVMKEKSLIASNKLNDDGSVFAVKFSSNMIPITTLGNFFNQFKEYVERNLLIFFFFIVKELFDIHNFDLYHGELTKDSIGIYYNSNTGTFVPLIIPFYVFFKSNQVCRPELKVADLLKNQKQDIKLMKKILKNIDTQNIIPDEFYQQEHLNLMILKLYNLDMPKEAQRRFRENSDDFGNNQYKSYDITFRLVHEIFACKDETDEIHQIFCHFLYNNKEEGYLDVDNSVNEILQFSNHMAREQKNDDEKEIIKKLIQIKRNNDKMFREVHEKEKSDPFDIDIIEDNEKKLITIKKNENEAKKHIDATNPQKFEIPQFRLVNYTDFKMHKFRQMIQNKVSRVRKKTIKISPDLHPFWLKNILFLLNRKIQYKIEFVMESGNQEGANIRGKKLTIEIAEKIATDLGFQIYKKKKKIMLSHKLESID</sequence>
<dbReference type="Gene3D" id="1.10.510.10">
    <property type="entry name" value="Transferase(Phosphotransferase) domain 1"/>
    <property type="match status" value="1"/>
</dbReference>
<keyword evidence="3" id="KW-1185">Reference proteome</keyword>
<dbReference type="InterPro" id="IPR011009">
    <property type="entry name" value="Kinase-like_dom_sf"/>
</dbReference>
<dbReference type="SUPFAM" id="SSF56112">
    <property type="entry name" value="Protein kinase-like (PK-like)"/>
    <property type="match status" value="1"/>
</dbReference>
<evidence type="ECO:0000259" key="1">
    <source>
        <dbReference type="PROSITE" id="PS50011"/>
    </source>
</evidence>
<evidence type="ECO:0000313" key="2">
    <source>
        <dbReference type="EMBL" id="KAK8887454.1"/>
    </source>
</evidence>
<feature type="domain" description="Protein kinase" evidence="1">
    <location>
        <begin position="98"/>
        <end position="408"/>
    </location>
</feature>
<dbReference type="Pfam" id="PF07714">
    <property type="entry name" value="PK_Tyr_Ser-Thr"/>
    <property type="match status" value="1"/>
</dbReference>